<evidence type="ECO:0000313" key="1">
    <source>
        <dbReference type="EMBL" id="KOB87789.1"/>
    </source>
</evidence>
<proteinExistence type="predicted"/>
<dbReference type="KEGG" id="pfd:PFDG_04047"/>
<name>A0A0L7M4N6_PLAF4</name>
<accession>A0A0L7M4N6</accession>
<sequence>MYKHNMRNGLIFLDREMLTKILYLYVNILTSIYI</sequence>
<protein>
    <submittedName>
        <fullName evidence="1">Uncharacterized protein</fullName>
    </submittedName>
</protein>
<reference evidence="2" key="2">
    <citation type="submission" date="2006-09" db="EMBL/GenBank/DDBJ databases">
        <title>The genome sequence of Plasmodium falciparum Dd2.</title>
        <authorList>
            <consortium name="The Broad Institute Genome Sequencing Platform"/>
            <person name="Birren B."/>
            <person name="Lander E."/>
            <person name="Galagan J."/>
            <person name="Nusbaum C."/>
            <person name="Devon K."/>
            <person name="Henn M."/>
            <person name="Jaffe D."/>
            <person name="Butler J."/>
            <person name="Alvarez P."/>
            <person name="Gnerre S."/>
            <person name="Grabherr M."/>
            <person name="Kleber M."/>
            <person name="Mauceli E."/>
            <person name="Brockman W."/>
            <person name="MacCallum I.A."/>
            <person name="Rounsley S."/>
            <person name="Young S."/>
            <person name="LaButti K."/>
            <person name="Pushparaj V."/>
            <person name="DeCaprio D."/>
            <person name="Crawford M."/>
            <person name="Koehrsen M."/>
            <person name="Engels R."/>
            <person name="Montgomery P."/>
            <person name="Pearson M."/>
            <person name="Howarth C."/>
            <person name="Larson L."/>
            <person name="Luoma S."/>
            <person name="White J."/>
            <person name="Kodira C."/>
            <person name="Zeng Q."/>
            <person name="O'Leary S."/>
            <person name="Yandava C."/>
            <person name="Alvarado L."/>
            <person name="Wirth D."/>
            <person name="Volkman S."/>
            <person name="Hartl D."/>
        </authorList>
    </citation>
    <scope>NUCLEOTIDE SEQUENCE [LARGE SCALE GENOMIC DNA]</scope>
</reference>
<organism evidence="1 2">
    <name type="scientific">Plasmodium falciparum (isolate Dd2)</name>
    <dbReference type="NCBI Taxonomy" id="57267"/>
    <lineage>
        <taxon>Eukaryota</taxon>
        <taxon>Sar</taxon>
        <taxon>Alveolata</taxon>
        <taxon>Apicomplexa</taxon>
        <taxon>Aconoidasida</taxon>
        <taxon>Haemosporida</taxon>
        <taxon>Plasmodiidae</taxon>
        <taxon>Plasmodium</taxon>
        <taxon>Plasmodium (Laverania)</taxon>
    </lineage>
</organism>
<gene>
    <name evidence="1" type="ORF">PFDG_04047</name>
</gene>
<dbReference type="Proteomes" id="UP000054282">
    <property type="component" value="Unassembled WGS sequence"/>
</dbReference>
<dbReference type="EMBL" id="DS016680">
    <property type="protein sequence ID" value="KOB87789.1"/>
    <property type="molecule type" value="Genomic_DNA"/>
</dbReference>
<reference evidence="2" key="1">
    <citation type="submission" date="2006-09" db="EMBL/GenBank/DDBJ databases">
        <title>Annotation of Plasmodium falciparum Dd2.</title>
        <authorList>
            <consortium name="The Broad Institute Genome Sequencing Platform"/>
            <person name="Volkman S.K."/>
            <person name="Neafsey D.E."/>
            <person name="Dash A.P."/>
            <person name="Chitnis C.E."/>
            <person name="Hartl D.L."/>
            <person name="Young S.K."/>
            <person name="Zeng Q."/>
            <person name="Koehrsen M."/>
            <person name="Alvarado L."/>
            <person name="Berlin A."/>
            <person name="Borenstein D."/>
            <person name="Chapman S.B."/>
            <person name="Chen Z."/>
            <person name="Engels R."/>
            <person name="Freedman E."/>
            <person name="Gellesch M."/>
            <person name="Goldberg J."/>
            <person name="Griggs A."/>
            <person name="Gujja S."/>
            <person name="Heilman E.R."/>
            <person name="Heiman D.I."/>
            <person name="Howarth C."/>
            <person name="Jen D."/>
            <person name="Larson L."/>
            <person name="Mehta T."/>
            <person name="Neiman D."/>
            <person name="Park D."/>
            <person name="Pearson M."/>
            <person name="Roberts A."/>
            <person name="Saif S."/>
            <person name="Shea T."/>
            <person name="Shenoy N."/>
            <person name="Sisk P."/>
            <person name="Stolte C."/>
            <person name="Sykes S."/>
            <person name="Walk T."/>
            <person name="White J."/>
            <person name="Yandava C."/>
            <person name="Haas B."/>
            <person name="Henn M.R."/>
            <person name="Nusbaum C."/>
            <person name="Birren B."/>
        </authorList>
    </citation>
    <scope>NUCLEOTIDE SEQUENCE [LARGE SCALE GENOMIC DNA]</scope>
</reference>
<dbReference type="AlphaFoldDB" id="A0A0L7M4N6"/>
<evidence type="ECO:0000313" key="2">
    <source>
        <dbReference type="Proteomes" id="UP000054282"/>
    </source>
</evidence>